<dbReference type="EMBL" id="AVPF01000022">
    <property type="protein sequence ID" value="KGX87846.1"/>
    <property type="molecule type" value="Genomic_DNA"/>
</dbReference>
<dbReference type="InterPro" id="IPR051309">
    <property type="entry name" value="ABCF_ATPase"/>
</dbReference>
<feature type="domain" description="ABC transporter" evidence="4">
    <location>
        <begin position="330"/>
        <end position="543"/>
    </location>
</feature>
<keyword evidence="3" id="KW-0175">Coiled coil</keyword>
<dbReference type="PROSITE" id="PS50893">
    <property type="entry name" value="ABC_TRANSPORTER_2"/>
    <property type="match status" value="2"/>
</dbReference>
<dbReference type="Pfam" id="PF12848">
    <property type="entry name" value="ABC_tran_Xtn"/>
    <property type="match status" value="1"/>
</dbReference>
<accession>A0A0A5G3Z6</accession>
<dbReference type="OrthoDB" id="9801441at2"/>
<evidence type="ECO:0000313" key="6">
    <source>
        <dbReference type="Proteomes" id="UP000030403"/>
    </source>
</evidence>
<organism evidence="5 6">
    <name type="scientific">Pontibacillus marinus BH030004 = DSM 16465</name>
    <dbReference type="NCBI Taxonomy" id="1385511"/>
    <lineage>
        <taxon>Bacteria</taxon>
        <taxon>Bacillati</taxon>
        <taxon>Bacillota</taxon>
        <taxon>Bacilli</taxon>
        <taxon>Bacillales</taxon>
        <taxon>Bacillaceae</taxon>
        <taxon>Pontibacillus</taxon>
    </lineage>
</organism>
<dbReference type="PANTHER" id="PTHR42855">
    <property type="entry name" value="ABC TRANSPORTER ATP-BINDING SUBUNIT"/>
    <property type="match status" value="1"/>
</dbReference>
<name>A0A0A5G3Z6_9BACI</name>
<dbReference type="NCBIfam" id="NF000355">
    <property type="entry name" value="ribo_prot_ABC_F"/>
    <property type="match status" value="1"/>
</dbReference>
<reference evidence="5 6" key="1">
    <citation type="submission" date="2013-08" db="EMBL/GenBank/DDBJ databases">
        <authorList>
            <person name="Huang J."/>
            <person name="Wang G."/>
        </authorList>
    </citation>
    <scope>NUCLEOTIDE SEQUENCE [LARGE SCALE GENOMIC DNA]</scope>
    <source>
        <strain evidence="5 6">BH030004</strain>
    </source>
</reference>
<dbReference type="SUPFAM" id="SSF52540">
    <property type="entry name" value="P-loop containing nucleoside triphosphate hydrolases"/>
    <property type="match status" value="2"/>
</dbReference>
<sequence length="623" mass="71601">MLITLKDIKKILGGDLLFENLNFEIQPGEKIGLVGRNGSGKTTIFKLINQIETPDDGQVFIKKQANVGYLSQIPEGVAGTVHDYLKSGFSSLMTIQEKMKRLETDMQDENKMERAIEEYGKLQDEFMRLGGYEIESQIEKVAHGLHLEGLLFSPFQNLSGGEKTKAGLARILLEQPDVLLLDEPTNHLDLHAIEWLESYIQQYDGAVCIISHDRQFLDQTVEKIYDLDQGEINVYIGNFTSYVKEKEERLLAEFKAYQEQQKKIKKMKEAIKRLKIWANQANPPSEKLHKRARNMERALERMEKLDKPNLDPQKMGLSFDAEDRTGKDVIVAENVTKSYGDTPVLQGLELHLRYQERLAIVGRNGSGKSTFLKLIIGSEQPDGGEISLGAQVSIGYLPQEPLKHEDPDMQMIEYFREHVRVTEGQARQILARFMFFGYAVFQRIGMLSGGEQMRLKLAVFMHQNINLLILDEPTNHLDIDSQEVLEEAIENFNGTVLGVSHDRYFLNSCFTETAFLHEGVLHRYPRRYEEARLKWQDQLDAMKTKEEHVMKSKKPVSNISQSNKGNVHLEKEIEEKEQQLQKIEEEMEKADTTEELIELQQAKEKAEAELESYYDAWIAEKDE</sequence>
<feature type="coiled-coil region" evidence="3">
    <location>
        <begin position="559"/>
        <end position="616"/>
    </location>
</feature>
<dbReference type="SMART" id="SM00382">
    <property type="entry name" value="AAA"/>
    <property type="match status" value="2"/>
</dbReference>
<comment type="caution">
    <text evidence="5">The sequence shown here is derived from an EMBL/GenBank/DDBJ whole genome shotgun (WGS) entry which is preliminary data.</text>
</comment>
<dbReference type="STRING" id="1385511.GCA_000425225_03067"/>
<evidence type="ECO:0000313" key="5">
    <source>
        <dbReference type="EMBL" id="KGX87846.1"/>
    </source>
</evidence>
<dbReference type="GO" id="GO:0005524">
    <property type="term" value="F:ATP binding"/>
    <property type="evidence" value="ECO:0007669"/>
    <property type="project" value="UniProtKB-KW"/>
</dbReference>
<dbReference type="AlphaFoldDB" id="A0A0A5G3Z6"/>
<evidence type="ECO:0000256" key="2">
    <source>
        <dbReference type="ARBA" id="ARBA00022840"/>
    </source>
</evidence>
<dbReference type="PANTHER" id="PTHR42855:SF2">
    <property type="entry name" value="DRUG RESISTANCE ABC TRANSPORTER,ATP-BINDING PROTEIN"/>
    <property type="match status" value="1"/>
</dbReference>
<dbReference type="InterPro" id="IPR003593">
    <property type="entry name" value="AAA+_ATPase"/>
</dbReference>
<evidence type="ECO:0000259" key="4">
    <source>
        <dbReference type="PROSITE" id="PS50893"/>
    </source>
</evidence>
<dbReference type="FunFam" id="3.40.50.300:FF:000011">
    <property type="entry name" value="Putative ABC transporter ATP-binding component"/>
    <property type="match status" value="1"/>
</dbReference>
<keyword evidence="1" id="KW-0547">Nucleotide-binding</keyword>
<dbReference type="eggNOG" id="COG0488">
    <property type="taxonomic scope" value="Bacteria"/>
</dbReference>
<feature type="domain" description="ABC transporter" evidence="4">
    <location>
        <begin position="3"/>
        <end position="254"/>
    </location>
</feature>
<dbReference type="CDD" id="cd03221">
    <property type="entry name" value="ABCF_EF-3"/>
    <property type="match status" value="2"/>
</dbReference>
<protein>
    <submittedName>
        <fullName evidence="5">ABC transporter ATP-binding protein</fullName>
    </submittedName>
</protein>
<dbReference type="RefSeq" id="WP_027446704.1">
    <property type="nucleotide sequence ID" value="NZ_AULJ01000039.1"/>
</dbReference>
<dbReference type="Proteomes" id="UP000030403">
    <property type="component" value="Unassembled WGS sequence"/>
</dbReference>
<proteinExistence type="predicted"/>
<dbReference type="Gene3D" id="3.40.50.300">
    <property type="entry name" value="P-loop containing nucleotide triphosphate hydrolases"/>
    <property type="match status" value="2"/>
</dbReference>
<evidence type="ECO:0000256" key="3">
    <source>
        <dbReference type="SAM" id="Coils"/>
    </source>
</evidence>
<keyword evidence="2 5" id="KW-0067">ATP-binding</keyword>
<evidence type="ECO:0000256" key="1">
    <source>
        <dbReference type="ARBA" id="ARBA00022741"/>
    </source>
</evidence>
<dbReference type="InterPro" id="IPR027417">
    <property type="entry name" value="P-loop_NTPase"/>
</dbReference>
<dbReference type="PROSITE" id="PS00211">
    <property type="entry name" value="ABC_TRANSPORTER_1"/>
    <property type="match status" value="2"/>
</dbReference>
<dbReference type="GO" id="GO:0016887">
    <property type="term" value="F:ATP hydrolysis activity"/>
    <property type="evidence" value="ECO:0007669"/>
    <property type="project" value="InterPro"/>
</dbReference>
<dbReference type="InterPro" id="IPR017871">
    <property type="entry name" value="ABC_transporter-like_CS"/>
</dbReference>
<gene>
    <name evidence="5" type="ORF">N783_09175</name>
</gene>
<dbReference type="InterPro" id="IPR032781">
    <property type="entry name" value="ABC_tran_Xtn"/>
</dbReference>
<dbReference type="Pfam" id="PF00005">
    <property type="entry name" value="ABC_tran"/>
    <property type="match status" value="2"/>
</dbReference>
<dbReference type="InterPro" id="IPR003439">
    <property type="entry name" value="ABC_transporter-like_ATP-bd"/>
</dbReference>
<keyword evidence="6" id="KW-1185">Reference proteome</keyword>